<evidence type="ECO:0000313" key="1">
    <source>
        <dbReference type="EMBL" id="BCJ32319.1"/>
    </source>
</evidence>
<reference evidence="1" key="1">
    <citation type="submission" date="2020-08" db="EMBL/GenBank/DDBJ databases">
        <title>Whole genome shotgun sequence of Actinocatenispora sera NBRC 101916.</title>
        <authorList>
            <person name="Komaki H."/>
            <person name="Tamura T."/>
        </authorList>
    </citation>
    <scope>NUCLEOTIDE SEQUENCE</scope>
    <source>
        <strain evidence="1">NBRC 101916</strain>
    </source>
</reference>
<dbReference type="SUPFAM" id="SSF158560">
    <property type="entry name" value="BH3980-like"/>
    <property type="match status" value="1"/>
</dbReference>
<evidence type="ECO:0008006" key="3">
    <source>
        <dbReference type="Google" id="ProtNLM"/>
    </source>
</evidence>
<keyword evidence="2" id="KW-1185">Reference proteome</keyword>
<dbReference type="InterPro" id="IPR008316">
    <property type="entry name" value="UCP029876"/>
</dbReference>
<proteinExistence type="predicted"/>
<accession>A0A810LAG6</accession>
<dbReference type="AlphaFoldDB" id="A0A810LAG6"/>
<organism evidence="1 2">
    <name type="scientific">Actinocatenispora sera</name>
    <dbReference type="NCBI Taxonomy" id="390989"/>
    <lineage>
        <taxon>Bacteria</taxon>
        <taxon>Bacillati</taxon>
        <taxon>Actinomycetota</taxon>
        <taxon>Actinomycetes</taxon>
        <taxon>Micromonosporales</taxon>
        <taxon>Micromonosporaceae</taxon>
        <taxon>Actinocatenispora</taxon>
    </lineage>
</organism>
<sequence length="124" mass="13434">MSKGYEMNFWEKVTGSAISREWKGFEARAAELPADYQAGWRQVRSGLTTYADFSGRNLTPILDGALGLLEESAAEGQSVGEVLGDDVAGFCAALAGGAGARNYRDRWRDQLNRNIARKLGQMGG</sequence>
<dbReference type="KEGG" id="aser:Asera_64270"/>
<dbReference type="Pfam" id="PF06304">
    <property type="entry name" value="DUF1048"/>
    <property type="match status" value="1"/>
</dbReference>
<evidence type="ECO:0000313" key="2">
    <source>
        <dbReference type="Proteomes" id="UP000680750"/>
    </source>
</evidence>
<protein>
    <recommendedName>
        <fullName evidence="3">DNA-binding ferritin-like protein (Dps family)</fullName>
    </recommendedName>
</protein>
<dbReference type="EMBL" id="AP023354">
    <property type="protein sequence ID" value="BCJ32319.1"/>
    <property type="molecule type" value="Genomic_DNA"/>
</dbReference>
<dbReference type="Gene3D" id="1.10.1900.10">
    <property type="entry name" value="c-terminal domain of poly(a) binding protein"/>
    <property type="match status" value="1"/>
</dbReference>
<dbReference type="Proteomes" id="UP000680750">
    <property type="component" value="Chromosome"/>
</dbReference>
<gene>
    <name evidence="1" type="ORF">Asera_64270</name>
</gene>
<name>A0A810LAG6_9ACTN</name>